<dbReference type="Proteomes" id="UP000239462">
    <property type="component" value="Chromosome"/>
</dbReference>
<reference evidence="4" key="1">
    <citation type="journal article" date="2018" name="Genome Announc.">
        <title>Complete Genome Sequence of the Methanococcus maripaludis Type Strain JJ (DSM 2067), a Model for Selenoprotein Synthesis in Archaea.</title>
        <authorList>
            <person name="Poehlein A."/>
            <person name="Heym D."/>
            <person name="Quitzke V."/>
            <person name="Fersch J."/>
            <person name="Daniel R."/>
            <person name="Rother M."/>
        </authorList>
    </citation>
    <scope>NUCLEOTIDE SEQUENCE [LARGE SCALE GENOMIC DNA]</scope>
    <source>
        <strain evidence="4">DSM 2067</strain>
    </source>
</reference>
<accession>A0A2L1CCF4</accession>
<evidence type="ECO:0000313" key="6">
    <source>
        <dbReference type="Proteomes" id="UP000590564"/>
    </source>
</evidence>
<dbReference type="EMBL" id="CP026606">
    <property type="protein sequence ID" value="AVB76900.1"/>
    <property type="molecule type" value="Genomic_DNA"/>
</dbReference>
<dbReference type="KEGG" id="mmad:MMJJ_15250"/>
<sequence length="258" mass="29103">MIETISYQELKGNDKQIVDEKFENLIAELKETYSAEILSNESDDEGELYTKIAELKIKFETILDYIKYCLRYGADLDVVSPTKLKISGNEMGNTILYIIDFFKKFAKKYGVAFNVYVKNEIDADINALKEGIYDEDDIYLMESEEGLLKIKTVFEGDGKSEEIIIKKILSSLNPDIVVNKVITKSMDESKGIFSGLVAIEMFCKPFDIVEVAYKFLPVAISFENADIELDISELQDIGNDLGGAVFELTHAAANMNKK</sequence>
<evidence type="ECO:0000313" key="1">
    <source>
        <dbReference type="EMBL" id="AVB76900.1"/>
    </source>
</evidence>
<evidence type="ECO:0000313" key="5">
    <source>
        <dbReference type="Proteomes" id="UP000567099"/>
    </source>
</evidence>
<dbReference type="GeneID" id="36102609"/>
<gene>
    <name evidence="2" type="ORF">HNP94_000410</name>
    <name evidence="3" type="ORF">HNP96_000607</name>
    <name evidence="1" type="ORF">MMJJ_15250</name>
</gene>
<reference evidence="3 6" key="3">
    <citation type="submission" date="2020-08" db="EMBL/GenBank/DDBJ databases">
        <title>Genomic Encyclopedia of Type Strains, Phase IV (KMG-V): Genome sequencing to study the core and pangenomes of soil and plant-associated prokaryotes.</title>
        <authorList>
            <person name="Whitman W."/>
        </authorList>
    </citation>
    <scope>NUCLEOTIDE SEQUENCE [LARGE SCALE GENOMIC DNA]</scope>
    <source>
        <strain evidence="2 5">C13</strain>
        <strain evidence="3 6">D1</strain>
    </source>
</reference>
<organism evidence="1 4">
    <name type="scientific">Methanococcus maripaludis</name>
    <name type="common">Methanococcus deltae</name>
    <dbReference type="NCBI Taxonomy" id="39152"/>
    <lineage>
        <taxon>Archaea</taxon>
        <taxon>Methanobacteriati</taxon>
        <taxon>Methanobacteriota</taxon>
        <taxon>Methanomada group</taxon>
        <taxon>Methanococci</taxon>
        <taxon>Methanococcales</taxon>
        <taxon>Methanococcaceae</taxon>
        <taxon>Methanococcus</taxon>
    </lineage>
</organism>
<dbReference type="Proteomes" id="UP000567099">
    <property type="component" value="Unassembled WGS sequence"/>
</dbReference>
<protein>
    <submittedName>
        <fullName evidence="1">Uncharacterized protein</fullName>
    </submittedName>
</protein>
<dbReference type="RefSeq" id="WP_104838291.1">
    <property type="nucleotide sequence ID" value="NZ_CP026606.1"/>
</dbReference>
<proteinExistence type="predicted"/>
<name>A0A2L1CCF4_METMI</name>
<reference evidence="1" key="2">
    <citation type="submission" date="2018-02" db="EMBL/GenBank/DDBJ databases">
        <title>Complete genome sequence of the Methanococcus maripaludis type strain JJ (DSM 2067), a model for selenoprotein synthesis in Archaea.</title>
        <authorList>
            <person name="Poehlein A."/>
            <person name="Heym D."/>
            <person name="Quitzke V."/>
            <person name="Fersch J."/>
            <person name="Daniel R."/>
            <person name="Rother M."/>
        </authorList>
    </citation>
    <scope>NUCLEOTIDE SEQUENCE [LARGE SCALE GENOMIC DNA]</scope>
    <source>
        <strain evidence="1">DSM 2067</strain>
    </source>
</reference>
<dbReference type="Proteomes" id="UP000590564">
    <property type="component" value="Unassembled WGS sequence"/>
</dbReference>
<dbReference type="EMBL" id="JACDUO010000001">
    <property type="protein sequence ID" value="MBA2863410.1"/>
    <property type="molecule type" value="Genomic_DNA"/>
</dbReference>
<dbReference type="EMBL" id="JACHED010000001">
    <property type="protein sequence ID" value="MBB6496586.1"/>
    <property type="molecule type" value="Genomic_DNA"/>
</dbReference>
<evidence type="ECO:0000313" key="3">
    <source>
        <dbReference type="EMBL" id="MBB6496586.1"/>
    </source>
</evidence>
<evidence type="ECO:0000313" key="4">
    <source>
        <dbReference type="Proteomes" id="UP000239462"/>
    </source>
</evidence>
<dbReference type="AlphaFoldDB" id="A0A2L1CCF4"/>
<evidence type="ECO:0000313" key="2">
    <source>
        <dbReference type="EMBL" id="MBA2863410.1"/>
    </source>
</evidence>